<accession>A0ABV0XXK6</accession>
<organism evidence="2 3">
    <name type="scientific">Ameca splendens</name>
    <dbReference type="NCBI Taxonomy" id="208324"/>
    <lineage>
        <taxon>Eukaryota</taxon>
        <taxon>Metazoa</taxon>
        <taxon>Chordata</taxon>
        <taxon>Craniata</taxon>
        <taxon>Vertebrata</taxon>
        <taxon>Euteleostomi</taxon>
        <taxon>Actinopterygii</taxon>
        <taxon>Neopterygii</taxon>
        <taxon>Teleostei</taxon>
        <taxon>Neoteleostei</taxon>
        <taxon>Acanthomorphata</taxon>
        <taxon>Ovalentaria</taxon>
        <taxon>Atherinomorphae</taxon>
        <taxon>Cyprinodontiformes</taxon>
        <taxon>Goodeidae</taxon>
        <taxon>Ameca</taxon>
    </lineage>
</organism>
<feature type="region of interest" description="Disordered" evidence="1">
    <location>
        <begin position="122"/>
        <end position="146"/>
    </location>
</feature>
<reference evidence="2 3" key="1">
    <citation type="submission" date="2021-06" db="EMBL/GenBank/DDBJ databases">
        <authorList>
            <person name="Palmer J.M."/>
        </authorList>
    </citation>
    <scope>NUCLEOTIDE SEQUENCE [LARGE SCALE GENOMIC DNA]</scope>
    <source>
        <strain evidence="2 3">AS_MEX2019</strain>
        <tissue evidence="2">Muscle</tissue>
    </source>
</reference>
<evidence type="ECO:0000256" key="1">
    <source>
        <dbReference type="SAM" id="MobiDB-lite"/>
    </source>
</evidence>
<keyword evidence="3" id="KW-1185">Reference proteome</keyword>
<comment type="caution">
    <text evidence="2">The sequence shown here is derived from an EMBL/GenBank/DDBJ whole genome shotgun (WGS) entry which is preliminary data.</text>
</comment>
<proteinExistence type="predicted"/>
<dbReference type="Proteomes" id="UP001469553">
    <property type="component" value="Unassembled WGS sequence"/>
</dbReference>
<sequence>MASDLEELIFIPAASHSAENCPSACCRSWLEGASMTTSSAKIRDEIHWPPNQTPSGPWLHLEIPSLKVMNRTGDKGQPCWSPPCTKNRSDFVPAIRTKLLLHFCMNPRVPCRGYRGGPVFHNPEENHTAPSEAEVRLSAGLSTNLA</sequence>
<evidence type="ECO:0000313" key="3">
    <source>
        <dbReference type="Proteomes" id="UP001469553"/>
    </source>
</evidence>
<dbReference type="EMBL" id="JAHRIP010017291">
    <property type="protein sequence ID" value="MEQ2286144.1"/>
    <property type="molecule type" value="Genomic_DNA"/>
</dbReference>
<evidence type="ECO:0000313" key="2">
    <source>
        <dbReference type="EMBL" id="MEQ2286144.1"/>
    </source>
</evidence>
<gene>
    <name evidence="2" type="ORF">AMECASPLE_039185</name>
</gene>
<name>A0ABV0XXK6_9TELE</name>
<protein>
    <submittedName>
        <fullName evidence="2">Uncharacterized protein</fullName>
    </submittedName>
</protein>